<feature type="transmembrane region" description="Helical" evidence="1">
    <location>
        <begin position="163"/>
        <end position="183"/>
    </location>
</feature>
<protein>
    <submittedName>
        <fullName evidence="2">MFS transporter</fullName>
    </submittedName>
</protein>
<dbReference type="Gene3D" id="1.20.1250.20">
    <property type="entry name" value="MFS general substrate transporter like domains"/>
    <property type="match status" value="2"/>
</dbReference>
<dbReference type="InterPro" id="IPR011701">
    <property type="entry name" value="MFS"/>
</dbReference>
<organism evidence="2 3">
    <name type="scientific">Aerophobetes bacterium</name>
    <dbReference type="NCBI Taxonomy" id="2030807"/>
    <lineage>
        <taxon>Bacteria</taxon>
        <taxon>Candidatus Aerophobota</taxon>
    </lineage>
</organism>
<feature type="transmembrane region" description="Helical" evidence="1">
    <location>
        <begin position="260"/>
        <end position="279"/>
    </location>
</feature>
<feature type="transmembrane region" description="Helical" evidence="1">
    <location>
        <begin position="354"/>
        <end position="373"/>
    </location>
</feature>
<dbReference type="AlphaFoldDB" id="A0A2A4X7D2"/>
<dbReference type="CDD" id="cd06174">
    <property type="entry name" value="MFS"/>
    <property type="match status" value="1"/>
</dbReference>
<accession>A0A2A4X7D2</accession>
<evidence type="ECO:0000313" key="3">
    <source>
        <dbReference type="Proteomes" id="UP000218775"/>
    </source>
</evidence>
<dbReference type="InterPro" id="IPR036259">
    <property type="entry name" value="MFS_trans_sf"/>
</dbReference>
<dbReference type="EMBL" id="NVUK01000006">
    <property type="protein sequence ID" value="PCI78414.1"/>
    <property type="molecule type" value="Genomic_DNA"/>
</dbReference>
<sequence length="410" mass="45885">MEITAKRSVSFCYIITRVFGVPFWGLLALMPFIIQKELLAPAFYVAVAIALKPSAALLSPYWSQWVHARGERLVRNLFWGNLLKYLPFIFFPLFATPWFCIASLGVYMVLLRGTMPAWMELLNLHMDKKEQKKLCAAGSMIDYIGALALPFLFGWALDHFDQAWRYLFPISGALGMLSCFFIAKLPKTERAQVQEQALNQDKDESLILKPWKGGYALLKKRPDFLRFQLGFFLGGAGLMLMHSVIPVFTATLKLSYKELLMAISLFKGIGFVLSTPLWVKWFAPRRIFTLCSLVILIAAFFPVLLQGGTSSHFWVYIAYAAYGVMQGGSELCWKMAGSIFAGKSDSAPFSSFSVLAVGVRGLIFPFLGTALLAFTGEVFFVMLLGSMCCFFAAVTLALSRKSFPVEEHAI</sequence>
<keyword evidence="1" id="KW-0812">Transmembrane</keyword>
<feature type="transmembrane region" description="Helical" evidence="1">
    <location>
        <begin position="379"/>
        <end position="398"/>
    </location>
</feature>
<dbReference type="Pfam" id="PF07690">
    <property type="entry name" value="MFS_1"/>
    <property type="match status" value="1"/>
</dbReference>
<feature type="transmembrane region" description="Helical" evidence="1">
    <location>
        <begin position="82"/>
        <end position="113"/>
    </location>
</feature>
<dbReference type="PANTHER" id="PTHR23526:SF2">
    <property type="entry name" value="MAJOR FACILITATOR SUPERFAMILY (MFS) PROFILE DOMAIN-CONTAINING PROTEIN"/>
    <property type="match status" value="1"/>
</dbReference>
<name>A0A2A4X7D2_UNCAE</name>
<feature type="transmembrane region" description="Helical" evidence="1">
    <location>
        <begin position="14"/>
        <end position="34"/>
    </location>
</feature>
<comment type="caution">
    <text evidence="2">The sequence shown here is derived from an EMBL/GenBank/DDBJ whole genome shotgun (WGS) entry which is preliminary data.</text>
</comment>
<gene>
    <name evidence="2" type="ORF">COB21_00860</name>
</gene>
<dbReference type="Proteomes" id="UP000218775">
    <property type="component" value="Unassembled WGS sequence"/>
</dbReference>
<reference evidence="3" key="1">
    <citation type="submission" date="2017-08" db="EMBL/GenBank/DDBJ databases">
        <title>A dynamic microbial community with high functional redundancy inhabits the cold, oxic subseafloor aquifer.</title>
        <authorList>
            <person name="Tully B.J."/>
            <person name="Wheat C.G."/>
            <person name="Glazer B.T."/>
            <person name="Huber J.A."/>
        </authorList>
    </citation>
    <scope>NUCLEOTIDE SEQUENCE [LARGE SCALE GENOMIC DNA]</scope>
</reference>
<dbReference type="SUPFAM" id="SSF103473">
    <property type="entry name" value="MFS general substrate transporter"/>
    <property type="match status" value="1"/>
</dbReference>
<feature type="transmembrane region" description="Helical" evidence="1">
    <location>
        <begin position="134"/>
        <end position="157"/>
    </location>
</feature>
<feature type="transmembrane region" description="Helical" evidence="1">
    <location>
        <begin position="286"/>
        <end position="307"/>
    </location>
</feature>
<proteinExistence type="predicted"/>
<dbReference type="GO" id="GO:0022857">
    <property type="term" value="F:transmembrane transporter activity"/>
    <property type="evidence" value="ECO:0007669"/>
    <property type="project" value="InterPro"/>
</dbReference>
<evidence type="ECO:0000256" key="1">
    <source>
        <dbReference type="SAM" id="Phobius"/>
    </source>
</evidence>
<keyword evidence="1" id="KW-1133">Transmembrane helix</keyword>
<feature type="transmembrane region" description="Helical" evidence="1">
    <location>
        <begin position="229"/>
        <end position="248"/>
    </location>
</feature>
<keyword evidence="1" id="KW-0472">Membrane</keyword>
<evidence type="ECO:0000313" key="2">
    <source>
        <dbReference type="EMBL" id="PCI78414.1"/>
    </source>
</evidence>
<dbReference type="PANTHER" id="PTHR23526">
    <property type="entry name" value="INTEGRAL MEMBRANE TRANSPORT PROTEIN-RELATED"/>
    <property type="match status" value="1"/>
</dbReference>
<dbReference type="InterPro" id="IPR052528">
    <property type="entry name" value="Sugar_transport-like"/>
</dbReference>